<evidence type="ECO:0000313" key="2">
    <source>
        <dbReference type="Proteomes" id="UP000652761"/>
    </source>
</evidence>
<dbReference type="AlphaFoldDB" id="A0A843W251"/>
<accession>A0A843W251</accession>
<dbReference type="EMBL" id="NMUH01003363">
    <property type="protein sequence ID" value="MQM05183.1"/>
    <property type="molecule type" value="Genomic_DNA"/>
</dbReference>
<dbReference type="Proteomes" id="UP000652761">
    <property type="component" value="Unassembled WGS sequence"/>
</dbReference>
<protein>
    <submittedName>
        <fullName evidence="1">Uncharacterized protein</fullName>
    </submittedName>
</protein>
<comment type="caution">
    <text evidence="1">The sequence shown here is derived from an EMBL/GenBank/DDBJ whole genome shotgun (WGS) entry which is preliminary data.</text>
</comment>
<organism evidence="1 2">
    <name type="scientific">Colocasia esculenta</name>
    <name type="common">Wild taro</name>
    <name type="synonym">Arum esculentum</name>
    <dbReference type="NCBI Taxonomy" id="4460"/>
    <lineage>
        <taxon>Eukaryota</taxon>
        <taxon>Viridiplantae</taxon>
        <taxon>Streptophyta</taxon>
        <taxon>Embryophyta</taxon>
        <taxon>Tracheophyta</taxon>
        <taxon>Spermatophyta</taxon>
        <taxon>Magnoliopsida</taxon>
        <taxon>Liliopsida</taxon>
        <taxon>Araceae</taxon>
        <taxon>Aroideae</taxon>
        <taxon>Colocasieae</taxon>
        <taxon>Colocasia</taxon>
    </lineage>
</organism>
<proteinExistence type="predicted"/>
<gene>
    <name evidence="1" type="ORF">Taro_037989</name>
</gene>
<name>A0A843W251_COLES</name>
<sequence length="103" mass="11586">MRAAVVDQAGNDRLEGDIRMKLLGFRVVAIRFTLEPSCDPLGSLIDYPEGIIDKVGYWPDQPVVCSRVVASFLSDSCFATRCVCRHNMRFVSTHVPGFVSWHR</sequence>
<reference evidence="1" key="1">
    <citation type="submission" date="2017-07" db="EMBL/GenBank/DDBJ databases">
        <title>Taro Niue Genome Assembly and Annotation.</title>
        <authorList>
            <person name="Atibalentja N."/>
            <person name="Keating K."/>
            <person name="Fields C.J."/>
        </authorList>
    </citation>
    <scope>NUCLEOTIDE SEQUENCE</scope>
    <source>
        <strain evidence="1">Niue_2</strain>
        <tissue evidence="1">Leaf</tissue>
    </source>
</reference>
<evidence type="ECO:0000313" key="1">
    <source>
        <dbReference type="EMBL" id="MQM05183.1"/>
    </source>
</evidence>
<keyword evidence="2" id="KW-1185">Reference proteome</keyword>